<feature type="transmembrane region" description="Helical" evidence="1">
    <location>
        <begin position="181"/>
        <end position="201"/>
    </location>
</feature>
<dbReference type="EMBL" id="JADEWZ010000017">
    <property type="protein sequence ID" value="MBE9116793.1"/>
    <property type="molecule type" value="Genomic_DNA"/>
</dbReference>
<reference evidence="2" key="1">
    <citation type="submission" date="2020-10" db="EMBL/GenBank/DDBJ databases">
        <authorList>
            <person name="Castelo-Branco R."/>
            <person name="Eusebio N."/>
            <person name="Adriana R."/>
            <person name="Vieira A."/>
            <person name="Brugerolle De Fraissinette N."/>
            <person name="Rezende De Castro R."/>
            <person name="Schneider M.P."/>
            <person name="Vasconcelos V."/>
            <person name="Leao P.N."/>
        </authorList>
    </citation>
    <scope>NUCLEOTIDE SEQUENCE</scope>
    <source>
        <strain evidence="2">LEGE 07157</strain>
    </source>
</reference>
<keyword evidence="3" id="KW-1185">Reference proteome</keyword>
<feature type="transmembrane region" description="Helical" evidence="1">
    <location>
        <begin position="122"/>
        <end position="143"/>
    </location>
</feature>
<dbReference type="Proteomes" id="UP000654482">
    <property type="component" value="Unassembled WGS sequence"/>
</dbReference>
<feature type="transmembrane region" description="Helical" evidence="1">
    <location>
        <begin position="208"/>
        <end position="223"/>
    </location>
</feature>
<dbReference type="RefSeq" id="WP_194029881.1">
    <property type="nucleotide sequence ID" value="NZ_JADEWZ010000017.1"/>
</dbReference>
<gene>
    <name evidence="2" type="ORF">IQ249_12875</name>
</gene>
<feature type="transmembrane region" description="Helical" evidence="1">
    <location>
        <begin position="229"/>
        <end position="245"/>
    </location>
</feature>
<proteinExistence type="predicted"/>
<comment type="caution">
    <text evidence="2">The sequence shown here is derived from an EMBL/GenBank/DDBJ whole genome shotgun (WGS) entry which is preliminary data.</text>
</comment>
<feature type="transmembrane region" description="Helical" evidence="1">
    <location>
        <begin position="252"/>
        <end position="270"/>
    </location>
</feature>
<feature type="transmembrane region" description="Helical" evidence="1">
    <location>
        <begin position="6"/>
        <end position="27"/>
    </location>
</feature>
<keyword evidence="1" id="KW-0472">Membrane</keyword>
<keyword evidence="1" id="KW-0812">Transmembrane</keyword>
<feature type="transmembrane region" description="Helical" evidence="1">
    <location>
        <begin position="308"/>
        <end position="328"/>
    </location>
</feature>
<feature type="transmembrane region" description="Helical" evidence="1">
    <location>
        <begin position="371"/>
        <end position="393"/>
    </location>
</feature>
<protein>
    <submittedName>
        <fullName evidence="2">Uncharacterized protein</fullName>
    </submittedName>
</protein>
<feature type="transmembrane region" description="Helical" evidence="1">
    <location>
        <begin position="39"/>
        <end position="60"/>
    </location>
</feature>
<accession>A0A8J7DYK5</accession>
<keyword evidence="1" id="KW-1133">Transmembrane helix</keyword>
<evidence type="ECO:0000256" key="1">
    <source>
        <dbReference type="SAM" id="Phobius"/>
    </source>
</evidence>
<sequence>MNSTQLSIAFAGLLFVIAIALGALAFYKLSGWKILDRAIVAIAPAICILSFLFAFNQFLIRFEGIQWGVKGNWSAVRLLPSFALKHGYQIYYDPNSGPITGMIKGPMMALAYLPVTLGSSPVVAVILGSLTATTFFFVPILWLHFGKSWKDVQTFIISLFAFLFFCLLVVISPVLRYVAFSVHADAIALGLSAASCAVLYYNQQRDRFSTLFLSAIFVVLAIWTKQVSLPIIVAIPLFLLLAEGWRCCKRYLLCLFISGISISAILIAIFDPKALFFYLFVVPSNHPWQGEAGKVTALLQTAKELFNYSFWPLVILGCVLLYHLFLNVKRKTAISLWFKQNPWILFVLVGIFLVPTAVLGKVKVGGDINNFGYSLYFTTTAASLALMQLAIAAKIAEIKIVAQSVKIAVLALFSALILFQSPKVFALIPTLSANLAQGFEKLEAFPSQVAYRYAKNHPEEAYFPWQTLSTLMADGKMYHFEYGLFDLDLAGFPASEEQFYEYLPENMKIIAFLGRNDGYVLKRLPEFSRKIEVEELPGWEVYAREE</sequence>
<dbReference type="AlphaFoldDB" id="A0A8J7DYK5"/>
<evidence type="ECO:0000313" key="3">
    <source>
        <dbReference type="Proteomes" id="UP000654482"/>
    </source>
</evidence>
<evidence type="ECO:0000313" key="2">
    <source>
        <dbReference type="EMBL" id="MBE9116793.1"/>
    </source>
</evidence>
<feature type="transmembrane region" description="Helical" evidence="1">
    <location>
        <begin position="340"/>
        <end position="359"/>
    </location>
</feature>
<feature type="transmembrane region" description="Helical" evidence="1">
    <location>
        <begin position="155"/>
        <end position="175"/>
    </location>
</feature>
<name>A0A8J7DYK5_9CYAN</name>
<organism evidence="2 3">
    <name type="scientific">Lusitaniella coriacea LEGE 07157</name>
    <dbReference type="NCBI Taxonomy" id="945747"/>
    <lineage>
        <taxon>Bacteria</taxon>
        <taxon>Bacillati</taxon>
        <taxon>Cyanobacteriota</taxon>
        <taxon>Cyanophyceae</taxon>
        <taxon>Spirulinales</taxon>
        <taxon>Lusitaniellaceae</taxon>
        <taxon>Lusitaniella</taxon>
    </lineage>
</organism>